<evidence type="ECO:0000256" key="1">
    <source>
        <dbReference type="SAM" id="MobiDB-lite"/>
    </source>
</evidence>
<organism evidence="2">
    <name type="scientific">Arundo donax</name>
    <name type="common">Giant reed</name>
    <name type="synonym">Donax arundinaceus</name>
    <dbReference type="NCBI Taxonomy" id="35708"/>
    <lineage>
        <taxon>Eukaryota</taxon>
        <taxon>Viridiplantae</taxon>
        <taxon>Streptophyta</taxon>
        <taxon>Embryophyta</taxon>
        <taxon>Tracheophyta</taxon>
        <taxon>Spermatophyta</taxon>
        <taxon>Magnoliopsida</taxon>
        <taxon>Liliopsida</taxon>
        <taxon>Poales</taxon>
        <taxon>Poaceae</taxon>
        <taxon>PACMAD clade</taxon>
        <taxon>Arundinoideae</taxon>
        <taxon>Arundineae</taxon>
        <taxon>Arundo</taxon>
    </lineage>
</organism>
<sequence>MTTAKEMRWTSLRAPGQLKRLACWAAAPLSRQSARGACSRARAWAPTASAEGGAERKHAGGVAQRGSDGNRKHAGGGGGDGPCVAWRRQICLRRARPSSSRPHLIRSRSCPTGPCRG</sequence>
<accession>A0A0A8ZV28</accession>
<name>A0A0A8ZV28_ARUDO</name>
<reference evidence="2" key="1">
    <citation type="submission" date="2014-09" db="EMBL/GenBank/DDBJ databases">
        <authorList>
            <person name="Magalhaes I.L.F."/>
            <person name="Oliveira U."/>
            <person name="Santos F.R."/>
            <person name="Vidigal T.H.D.A."/>
            <person name="Brescovit A.D."/>
            <person name="Santos A.J."/>
        </authorList>
    </citation>
    <scope>NUCLEOTIDE SEQUENCE</scope>
    <source>
        <tissue evidence="2">Shoot tissue taken approximately 20 cm above the soil surface</tissue>
    </source>
</reference>
<proteinExistence type="predicted"/>
<evidence type="ECO:0000313" key="2">
    <source>
        <dbReference type="EMBL" id="JAD40605.1"/>
    </source>
</evidence>
<dbReference type="EMBL" id="GBRH01257290">
    <property type="protein sequence ID" value="JAD40605.1"/>
    <property type="molecule type" value="Transcribed_RNA"/>
</dbReference>
<reference evidence="2" key="2">
    <citation type="journal article" date="2015" name="Data Brief">
        <title>Shoot transcriptome of the giant reed, Arundo donax.</title>
        <authorList>
            <person name="Barrero R.A."/>
            <person name="Guerrero F.D."/>
            <person name="Moolhuijzen P."/>
            <person name="Goolsby J.A."/>
            <person name="Tidwell J."/>
            <person name="Bellgard S.E."/>
            <person name="Bellgard M.I."/>
        </authorList>
    </citation>
    <scope>NUCLEOTIDE SEQUENCE</scope>
    <source>
        <tissue evidence="2">Shoot tissue taken approximately 20 cm above the soil surface</tissue>
    </source>
</reference>
<protein>
    <submittedName>
        <fullName evidence="2">Uncharacterized protein</fullName>
    </submittedName>
</protein>
<feature type="region of interest" description="Disordered" evidence="1">
    <location>
        <begin position="40"/>
        <end position="117"/>
    </location>
</feature>
<dbReference type="AlphaFoldDB" id="A0A0A8ZV28"/>